<evidence type="ECO:0000313" key="4">
    <source>
        <dbReference type="Proteomes" id="UP001267426"/>
    </source>
</evidence>
<evidence type="ECO:0000313" key="3">
    <source>
        <dbReference type="EMBL" id="MDT0631338.1"/>
    </source>
</evidence>
<dbReference type="EMBL" id="JAVRHT010000011">
    <property type="protein sequence ID" value="MDT0631338.1"/>
    <property type="molecule type" value="Genomic_DNA"/>
</dbReference>
<evidence type="ECO:0000256" key="2">
    <source>
        <dbReference type="SAM" id="Phobius"/>
    </source>
</evidence>
<sequence>MDDPPRLPNDEPDELPGTPMPNPHRGEPAAAEDEGVRPEAAGTPARPTGDEPLGPYGELVPTAAVEAEDEATPDGDPEAEALLEQMGVEEEGIESGQILGLIISVGVGIVALVVGLIYLFVIPFQAQVGAEAENVVLYPELLQVRVEGLAKLTDYERADSSTYGVPISQAMGLVAAEYGAARAGAAEVPTTRQRWNTLPISIGPPRAVQVPSDRGPLTAPLPGINPLSPTGEPDTIQEAETTPFQLRVETGEEVGVDEGAEAPFDRN</sequence>
<accession>A0ABU3BPZ7</accession>
<proteinExistence type="predicted"/>
<keyword evidence="2" id="KW-1133">Transmembrane helix</keyword>
<reference evidence="3 4" key="1">
    <citation type="submission" date="2023-09" db="EMBL/GenBank/DDBJ databases">
        <authorList>
            <person name="Rey-Velasco X."/>
        </authorList>
    </citation>
    <scope>NUCLEOTIDE SEQUENCE [LARGE SCALE GENOMIC DNA]</scope>
    <source>
        <strain evidence="3 4">F394</strain>
    </source>
</reference>
<keyword evidence="4" id="KW-1185">Reference proteome</keyword>
<feature type="region of interest" description="Disordered" evidence="1">
    <location>
        <begin position="214"/>
        <end position="236"/>
    </location>
</feature>
<feature type="region of interest" description="Disordered" evidence="1">
    <location>
        <begin position="1"/>
        <end position="60"/>
    </location>
</feature>
<keyword evidence="2" id="KW-0812">Transmembrane</keyword>
<dbReference type="Proteomes" id="UP001267426">
    <property type="component" value="Unassembled WGS sequence"/>
</dbReference>
<name>A0ABU3BPZ7_9BACT</name>
<keyword evidence="2" id="KW-0472">Membrane</keyword>
<feature type="transmembrane region" description="Helical" evidence="2">
    <location>
        <begin position="98"/>
        <end position="121"/>
    </location>
</feature>
<organism evidence="3 4">
    <name type="scientific">Rubrivirga litoralis</name>
    <dbReference type="NCBI Taxonomy" id="3075598"/>
    <lineage>
        <taxon>Bacteria</taxon>
        <taxon>Pseudomonadati</taxon>
        <taxon>Rhodothermota</taxon>
        <taxon>Rhodothermia</taxon>
        <taxon>Rhodothermales</taxon>
        <taxon>Rubricoccaceae</taxon>
        <taxon>Rubrivirga</taxon>
    </lineage>
</organism>
<dbReference type="RefSeq" id="WP_311662681.1">
    <property type="nucleotide sequence ID" value="NZ_JAVRHT010000011.1"/>
</dbReference>
<evidence type="ECO:0000256" key="1">
    <source>
        <dbReference type="SAM" id="MobiDB-lite"/>
    </source>
</evidence>
<gene>
    <name evidence="3" type="ORF">RM540_06200</name>
</gene>
<comment type="caution">
    <text evidence="3">The sequence shown here is derived from an EMBL/GenBank/DDBJ whole genome shotgun (WGS) entry which is preliminary data.</text>
</comment>
<protein>
    <submittedName>
        <fullName evidence="3">Uncharacterized protein</fullName>
    </submittedName>
</protein>